<dbReference type="Gene3D" id="1.20.940.10">
    <property type="entry name" value="Functional domain of the splicing factor Prp18"/>
    <property type="match status" value="1"/>
</dbReference>
<keyword evidence="5" id="KW-0747">Spliceosome</keyword>
<evidence type="ECO:0000256" key="1">
    <source>
        <dbReference type="ARBA" id="ARBA00004123"/>
    </source>
</evidence>
<keyword evidence="7" id="KW-0539">Nucleus</keyword>
<dbReference type="EMBL" id="KI669498">
    <property type="protein sequence ID" value="OCF35650.1"/>
    <property type="molecule type" value="Genomic_DNA"/>
</dbReference>
<evidence type="ECO:0000256" key="8">
    <source>
        <dbReference type="SAM" id="MobiDB-lite"/>
    </source>
</evidence>
<dbReference type="InterPro" id="IPR036285">
    <property type="entry name" value="PRP4-like_sf"/>
</dbReference>
<proteinExistence type="inferred from homology"/>
<keyword evidence="4" id="KW-0507">mRNA processing</keyword>
<evidence type="ECO:0000256" key="6">
    <source>
        <dbReference type="ARBA" id="ARBA00023187"/>
    </source>
</evidence>
<dbReference type="Proteomes" id="UP000092666">
    <property type="component" value="Unassembled WGS sequence"/>
</dbReference>
<organism evidence="10 11">
    <name type="scientific">Kwoniella heveanensis BCC8398</name>
    <dbReference type="NCBI Taxonomy" id="1296120"/>
    <lineage>
        <taxon>Eukaryota</taxon>
        <taxon>Fungi</taxon>
        <taxon>Dikarya</taxon>
        <taxon>Basidiomycota</taxon>
        <taxon>Agaricomycotina</taxon>
        <taxon>Tremellomycetes</taxon>
        <taxon>Tremellales</taxon>
        <taxon>Cryptococcaceae</taxon>
        <taxon>Kwoniella</taxon>
    </lineage>
</organism>
<evidence type="ECO:0000256" key="5">
    <source>
        <dbReference type="ARBA" id="ARBA00022728"/>
    </source>
</evidence>
<dbReference type="InterPro" id="IPR014906">
    <property type="entry name" value="PRP4-like"/>
</dbReference>
<dbReference type="SUPFAM" id="SSF158230">
    <property type="entry name" value="PRP4-like"/>
    <property type="match status" value="1"/>
</dbReference>
<comment type="subcellular location">
    <subcellularLocation>
        <location evidence="1">Nucleus</location>
    </subcellularLocation>
</comment>
<evidence type="ECO:0000313" key="11">
    <source>
        <dbReference type="Proteomes" id="UP000092666"/>
    </source>
</evidence>
<dbReference type="PANTHER" id="PTHR13007">
    <property type="entry name" value="PRE-MRNA SPLICING FACTOR-RELATED"/>
    <property type="match status" value="1"/>
</dbReference>
<dbReference type="AlphaFoldDB" id="A0A1B9GXB4"/>
<dbReference type="Pfam" id="PF02840">
    <property type="entry name" value="Prp18"/>
    <property type="match status" value="1"/>
</dbReference>
<comment type="similarity">
    <text evidence="2">Belongs to the PRP18 family.</text>
</comment>
<reference evidence="10 11" key="1">
    <citation type="submission" date="2013-07" db="EMBL/GenBank/DDBJ databases">
        <title>The Genome Sequence of Cryptococcus heveanensis BCC8398.</title>
        <authorList>
            <consortium name="The Broad Institute Genome Sequencing Platform"/>
            <person name="Cuomo C."/>
            <person name="Litvintseva A."/>
            <person name="Chen Y."/>
            <person name="Heitman J."/>
            <person name="Sun S."/>
            <person name="Springer D."/>
            <person name="Dromer F."/>
            <person name="Young S.K."/>
            <person name="Zeng Q."/>
            <person name="Gargeya S."/>
            <person name="Fitzgerald M."/>
            <person name="Abouelleil A."/>
            <person name="Alvarado L."/>
            <person name="Berlin A.M."/>
            <person name="Chapman S.B."/>
            <person name="Dewar J."/>
            <person name="Goldberg J."/>
            <person name="Griggs A."/>
            <person name="Gujja S."/>
            <person name="Hansen M."/>
            <person name="Howarth C."/>
            <person name="Imamovic A."/>
            <person name="Larimer J."/>
            <person name="McCowan C."/>
            <person name="Murphy C."/>
            <person name="Pearson M."/>
            <person name="Priest M."/>
            <person name="Roberts A."/>
            <person name="Saif S."/>
            <person name="Shea T."/>
            <person name="Sykes S."/>
            <person name="Wortman J."/>
            <person name="Nusbaum C."/>
            <person name="Birren B."/>
        </authorList>
    </citation>
    <scope>NUCLEOTIDE SEQUENCE [LARGE SCALE GENOMIC DNA]</scope>
    <source>
        <strain evidence="10 11">BCC8398</strain>
    </source>
</reference>
<evidence type="ECO:0000256" key="2">
    <source>
        <dbReference type="ARBA" id="ARBA00008137"/>
    </source>
</evidence>
<name>A0A1B9GXB4_9TREE</name>
<sequence length="416" mass="46333">MDALIAEISAKRKALEIDGGAPTAAASSSSANGAPAKKYMRRADVERMREEEEKRMRAEKAAEKERAKEADRAAKMKKDAEQARHASLARLAASPAPSSSRGTPEPGVNTSTSTGTGEKEAFNISPEECIRRLRAKGQPIRLFGESDKERRLRLRALELLEERGGRGQGGRNDFMKALEEMESGLDKKEVERKARELHRLTEEKGLKDKEEQQAKEAASTTGGAGDGDNNGNEKKVEEKKRRGADMGVLDLSLIKTNPDKLYPLIYYALKNVVKEWEEWMDSRPEEIRRSTQGKMAAATQVQSAQNLKPLFRQLRSRELAPDVVRLLAEIVHHMQSRSYQKANDAYLRLSIGNAAWPIGVTSVGIHERSAREKIGQDNIAHVLNDEVSRKYIQAVKRLLTFAQTIRPPADVSQLMG</sequence>
<dbReference type="PANTHER" id="PTHR13007:SF19">
    <property type="entry name" value="PRE-MRNA-SPLICING FACTOR 18"/>
    <property type="match status" value="1"/>
</dbReference>
<feature type="compositionally biased region" description="Basic and acidic residues" evidence="8">
    <location>
        <begin position="41"/>
        <end position="84"/>
    </location>
</feature>
<dbReference type="STRING" id="1296120.A0A1B9GXB4"/>
<dbReference type="SMART" id="SM00500">
    <property type="entry name" value="SFM"/>
    <property type="match status" value="1"/>
</dbReference>
<feature type="region of interest" description="Disordered" evidence="8">
    <location>
        <begin position="198"/>
        <end position="241"/>
    </location>
</feature>
<dbReference type="GO" id="GO:0071021">
    <property type="term" value="C:U2-type post-spliceosomal complex"/>
    <property type="evidence" value="ECO:0007669"/>
    <property type="project" value="TreeGrafter"/>
</dbReference>
<feature type="compositionally biased region" description="Basic and acidic residues" evidence="8">
    <location>
        <begin position="231"/>
        <end position="241"/>
    </location>
</feature>
<keyword evidence="6" id="KW-0508">mRNA splicing</keyword>
<accession>A0A1B9GXB4</accession>
<evidence type="ECO:0000259" key="9">
    <source>
        <dbReference type="SMART" id="SM00500"/>
    </source>
</evidence>
<protein>
    <recommendedName>
        <fullName evidence="3">Pre-mRNA-splicing factor 18</fullName>
    </recommendedName>
</protein>
<reference evidence="11" key="2">
    <citation type="submission" date="2013-12" db="EMBL/GenBank/DDBJ databases">
        <title>Evolution of pathogenesis and genome organization in the Tremellales.</title>
        <authorList>
            <person name="Cuomo C."/>
            <person name="Litvintseva A."/>
            <person name="Heitman J."/>
            <person name="Chen Y."/>
            <person name="Sun S."/>
            <person name="Springer D."/>
            <person name="Dromer F."/>
            <person name="Young S."/>
            <person name="Zeng Q."/>
            <person name="Chapman S."/>
            <person name="Gujja S."/>
            <person name="Saif S."/>
            <person name="Birren B."/>
        </authorList>
    </citation>
    <scope>NUCLEOTIDE SEQUENCE [LARGE SCALE GENOMIC DNA]</scope>
    <source>
        <strain evidence="11">BCC8398</strain>
    </source>
</reference>
<feature type="compositionally biased region" description="Basic and acidic residues" evidence="8">
    <location>
        <begin position="198"/>
        <end position="214"/>
    </location>
</feature>
<dbReference type="GO" id="GO:0046540">
    <property type="term" value="C:U4/U6 x U5 tri-snRNP complex"/>
    <property type="evidence" value="ECO:0007669"/>
    <property type="project" value="TreeGrafter"/>
</dbReference>
<dbReference type="Gene3D" id="4.10.280.110">
    <property type="entry name" value="Pre-mRNA processing factor 4 domain"/>
    <property type="match status" value="1"/>
</dbReference>
<keyword evidence="11" id="KW-1185">Reference proteome</keyword>
<evidence type="ECO:0000313" key="10">
    <source>
        <dbReference type="EMBL" id="OCF35650.1"/>
    </source>
</evidence>
<feature type="compositionally biased region" description="Low complexity" evidence="8">
    <location>
        <begin position="86"/>
        <end position="101"/>
    </location>
</feature>
<evidence type="ECO:0000256" key="4">
    <source>
        <dbReference type="ARBA" id="ARBA00022664"/>
    </source>
</evidence>
<dbReference type="Pfam" id="PF08799">
    <property type="entry name" value="PRP4"/>
    <property type="match status" value="1"/>
</dbReference>
<feature type="compositionally biased region" description="Low complexity" evidence="8">
    <location>
        <begin position="19"/>
        <end position="36"/>
    </location>
</feature>
<dbReference type="GO" id="GO:0000350">
    <property type="term" value="P:generation of catalytic spliceosome for second transesterification step"/>
    <property type="evidence" value="ECO:0007669"/>
    <property type="project" value="TreeGrafter"/>
</dbReference>
<evidence type="ECO:0000256" key="3">
    <source>
        <dbReference type="ARBA" id="ARBA00018242"/>
    </source>
</evidence>
<dbReference type="GO" id="GO:0005682">
    <property type="term" value="C:U5 snRNP"/>
    <property type="evidence" value="ECO:0007669"/>
    <property type="project" value="TreeGrafter"/>
</dbReference>
<feature type="region of interest" description="Disordered" evidence="8">
    <location>
        <begin position="17"/>
        <end position="124"/>
    </location>
</feature>
<evidence type="ECO:0000256" key="7">
    <source>
        <dbReference type="ARBA" id="ARBA00023242"/>
    </source>
</evidence>
<dbReference type="SUPFAM" id="SSF47938">
    <property type="entry name" value="Functional domain of the splicing factor Prp18"/>
    <property type="match status" value="1"/>
</dbReference>
<dbReference type="InterPro" id="IPR039979">
    <property type="entry name" value="PRPF18"/>
</dbReference>
<feature type="domain" description="Pre-mRNA processing factor 4 (PRP4)-like" evidence="9">
    <location>
        <begin position="124"/>
        <end position="176"/>
    </location>
</feature>
<dbReference type="InterPro" id="IPR004098">
    <property type="entry name" value="Prp18"/>
</dbReference>
<dbReference type="OrthoDB" id="10261918at2759"/>
<gene>
    <name evidence="10" type="ORF">I316_02705</name>
</gene>